<dbReference type="GeneID" id="112275124"/>
<dbReference type="EMBL" id="ABEU02000022">
    <property type="status" value="NOT_ANNOTATED_CDS"/>
    <property type="molecule type" value="Genomic_DNA"/>
</dbReference>
<dbReference type="AlphaFoldDB" id="A0A7I4CKN9"/>
<reference evidence="3 4" key="1">
    <citation type="journal article" date="2008" name="Science">
        <title>The Physcomitrella genome reveals evolutionary insights into the conquest of land by plants.</title>
        <authorList>
            <person name="Rensing S."/>
            <person name="Lang D."/>
            <person name="Zimmer A."/>
            <person name="Terry A."/>
            <person name="Salamov A."/>
            <person name="Shapiro H."/>
            <person name="Nishiyama T."/>
            <person name="Perroud P.-F."/>
            <person name="Lindquist E."/>
            <person name="Kamisugi Y."/>
            <person name="Tanahashi T."/>
            <person name="Sakakibara K."/>
            <person name="Fujita T."/>
            <person name="Oishi K."/>
            <person name="Shin-I T."/>
            <person name="Kuroki Y."/>
            <person name="Toyoda A."/>
            <person name="Suzuki Y."/>
            <person name="Hashimoto A."/>
            <person name="Yamaguchi K."/>
            <person name="Sugano A."/>
            <person name="Kohara Y."/>
            <person name="Fujiyama A."/>
            <person name="Anterola A."/>
            <person name="Aoki S."/>
            <person name="Ashton N."/>
            <person name="Barbazuk W.B."/>
            <person name="Barker E."/>
            <person name="Bennetzen J."/>
            <person name="Bezanilla M."/>
            <person name="Blankenship R."/>
            <person name="Cho S.H."/>
            <person name="Dutcher S."/>
            <person name="Estelle M."/>
            <person name="Fawcett J.A."/>
            <person name="Gundlach H."/>
            <person name="Hanada K."/>
            <person name="Heyl A."/>
            <person name="Hicks K.A."/>
            <person name="Hugh J."/>
            <person name="Lohr M."/>
            <person name="Mayer K."/>
            <person name="Melkozernov A."/>
            <person name="Murata T."/>
            <person name="Nelson D."/>
            <person name="Pils B."/>
            <person name="Prigge M."/>
            <person name="Reiss B."/>
            <person name="Renner T."/>
            <person name="Rombauts S."/>
            <person name="Rushton P."/>
            <person name="Sanderfoot A."/>
            <person name="Schween G."/>
            <person name="Shiu S.-H."/>
            <person name="Stueber K."/>
            <person name="Theodoulou F.L."/>
            <person name="Tu H."/>
            <person name="Van de Peer Y."/>
            <person name="Verrier P.J."/>
            <person name="Waters E."/>
            <person name="Wood A."/>
            <person name="Yang L."/>
            <person name="Cove D."/>
            <person name="Cuming A."/>
            <person name="Hasebe M."/>
            <person name="Lucas S."/>
            <person name="Mishler D.B."/>
            <person name="Reski R."/>
            <person name="Grigoriev I."/>
            <person name="Quatrano R.S."/>
            <person name="Boore J.L."/>
        </authorList>
    </citation>
    <scope>NUCLEOTIDE SEQUENCE [LARGE SCALE GENOMIC DNA]</scope>
    <source>
        <strain evidence="3 4">cv. Gransden 2004</strain>
    </source>
</reference>
<dbReference type="PANTHER" id="PTHR44329:SF260">
    <property type="entry name" value="PROTEIN KINASE DOMAIN-CONTAINING PROTEIN"/>
    <property type="match status" value="1"/>
</dbReference>
<dbReference type="InterPro" id="IPR008271">
    <property type="entry name" value="Ser/Thr_kinase_AS"/>
</dbReference>
<dbReference type="PROSITE" id="PS00108">
    <property type="entry name" value="PROTEIN_KINASE_ST"/>
    <property type="match status" value="1"/>
</dbReference>
<evidence type="ECO:0008006" key="5">
    <source>
        <dbReference type="Google" id="ProtNLM"/>
    </source>
</evidence>
<feature type="domain" description="Protein kinase" evidence="1">
    <location>
        <begin position="294"/>
        <end position="569"/>
    </location>
</feature>
<proteinExistence type="predicted"/>
<evidence type="ECO:0000259" key="1">
    <source>
        <dbReference type="PROSITE" id="PS50011"/>
    </source>
</evidence>
<evidence type="ECO:0000313" key="4">
    <source>
        <dbReference type="Proteomes" id="UP000006727"/>
    </source>
</evidence>
<reference evidence="3" key="3">
    <citation type="submission" date="2020-12" db="UniProtKB">
        <authorList>
            <consortium name="EnsemblPlants"/>
        </authorList>
    </citation>
    <scope>IDENTIFICATION</scope>
</reference>
<dbReference type="GO" id="GO:0004674">
    <property type="term" value="F:protein serine/threonine kinase activity"/>
    <property type="evidence" value="ECO:0000318"/>
    <property type="project" value="GO_Central"/>
</dbReference>
<name>A0A7I4CKN9_PHYPA</name>
<dbReference type="PANTHER" id="PTHR44329">
    <property type="entry name" value="SERINE/THREONINE-PROTEIN KINASE TNNI3K-RELATED"/>
    <property type="match status" value="1"/>
</dbReference>
<dbReference type="SUPFAM" id="SSF51101">
    <property type="entry name" value="Mannose-binding lectins"/>
    <property type="match status" value="1"/>
</dbReference>
<sequence length="794" mass="89852">MRFKTRVATGIGLMARIGCVEIMAVWRSCINNCMQSRLFSWWKPNFNSIELVGSNGLLNLCKETIAKTLTRSSEKHFMNKHQCVLLFQRLSETHDTLTKVQQSISFDLDEKLFLVLQELLQVLQDVERVIQSSYVITSEWLRAAIEQSDMKETFSKLIYEMQWHTDVLQSICMDCIRISTITFELAWCFGQLSVRDEFALLAANKEDEIALKNSFTSLRLQKSIERDFRNQLLKKMEALEDQLASPLGGSHQLLENEDQHKEQSTIMCKDSNEINSVTSSLNLFFLSPQDLLNCLSGELVGLGASGRVQRINLLGSTFTMKIFEQKNTTSFDQEMAAMQKLGHHPHVVHLLCYSKTDDKCFLIMEKMDMDLSQFLQEKKVKGNKLSVVEAIVLMLNIAEGIRYIHSKQMAHCDLKPRNVLVNVEVDPLSKLLKACAVKITDFGLTKTKNVGKTYTDQTWDTDTLWYVAPEVAKGKDNRSKRVKFNLMKADAYSFGILCSEILSGEKMSEDQPAIDLKKKVKASDSPESRPDLSKVSFPPLLESLIRRCWAENSRVRPKFDRICEELRFIKGLLLRGDHKILESDDNWEELGSKIKGAKHQISCRHCISGNFEEGEKSSNVAASMKGVRQGPWGRHEPNKKTGLFDHVAASIKWIRLKYQQNPPGIGLLEVGYLELDGEEYVEKYSSDIIGTTYCKIDFKPDEYIKQVTGSVARHEVTVGDDKVGLICVSSLTIHTNIKTYGPFGDDTMGTQFKSGIGEVIGFFGASGVLLDKLGVWIIPNDQEDGDPSHLIEQS</sequence>
<dbReference type="GO" id="GO:0007165">
    <property type="term" value="P:signal transduction"/>
    <property type="evidence" value="ECO:0000318"/>
    <property type="project" value="GO_Central"/>
</dbReference>
<dbReference type="Proteomes" id="UP000006727">
    <property type="component" value="Chromosome 22"/>
</dbReference>
<dbReference type="Pfam" id="PF01419">
    <property type="entry name" value="Jacalin"/>
    <property type="match status" value="1"/>
</dbReference>
<gene>
    <name evidence="3" type="primary">LOC112275124</name>
</gene>
<reference evidence="3 4" key="2">
    <citation type="journal article" date="2018" name="Plant J.">
        <title>The Physcomitrella patens chromosome-scale assembly reveals moss genome structure and evolution.</title>
        <authorList>
            <person name="Lang D."/>
            <person name="Ullrich K.K."/>
            <person name="Murat F."/>
            <person name="Fuchs J."/>
            <person name="Jenkins J."/>
            <person name="Haas F.B."/>
            <person name="Piednoel M."/>
            <person name="Gundlach H."/>
            <person name="Van Bel M."/>
            <person name="Meyberg R."/>
            <person name="Vives C."/>
            <person name="Morata J."/>
            <person name="Symeonidi A."/>
            <person name="Hiss M."/>
            <person name="Muchero W."/>
            <person name="Kamisugi Y."/>
            <person name="Saleh O."/>
            <person name="Blanc G."/>
            <person name="Decker E.L."/>
            <person name="van Gessel N."/>
            <person name="Grimwood J."/>
            <person name="Hayes R.D."/>
            <person name="Graham S.W."/>
            <person name="Gunter L.E."/>
            <person name="McDaniel S.F."/>
            <person name="Hoernstein S.N.W."/>
            <person name="Larsson A."/>
            <person name="Li F.W."/>
            <person name="Perroud P.F."/>
            <person name="Phillips J."/>
            <person name="Ranjan P."/>
            <person name="Rokshar D.S."/>
            <person name="Rothfels C.J."/>
            <person name="Schneider L."/>
            <person name="Shu S."/>
            <person name="Stevenson D.W."/>
            <person name="Thummler F."/>
            <person name="Tillich M."/>
            <person name="Villarreal Aguilar J.C."/>
            <person name="Widiez T."/>
            <person name="Wong G.K."/>
            <person name="Wymore A."/>
            <person name="Zhang Y."/>
            <person name="Zimmer A.D."/>
            <person name="Quatrano R.S."/>
            <person name="Mayer K.F.X."/>
            <person name="Goodstein D."/>
            <person name="Casacuberta J.M."/>
            <person name="Vandepoele K."/>
            <person name="Reski R."/>
            <person name="Cuming A.C."/>
            <person name="Tuskan G.A."/>
            <person name="Maumus F."/>
            <person name="Salse J."/>
            <person name="Schmutz J."/>
            <person name="Rensing S.A."/>
        </authorList>
    </citation>
    <scope>NUCLEOTIDE SEQUENCE [LARGE SCALE GENOMIC DNA]</scope>
    <source>
        <strain evidence="3 4">cv. Gransden 2004</strain>
    </source>
</reference>
<dbReference type="Pfam" id="PF07714">
    <property type="entry name" value="PK_Tyr_Ser-Thr"/>
    <property type="match status" value="1"/>
</dbReference>
<dbReference type="SUPFAM" id="SSF56112">
    <property type="entry name" value="Protein kinase-like (PK-like)"/>
    <property type="match status" value="1"/>
</dbReference>
<feature type="domain" description="Jacalin-type lectin" evidence="2">
    <location>
        <begin position="626"/>
        <end position="779"/>
    </location>
</feature>
<dbReference type="RefSeq" id="XP_024360940.1">
    <property type="nucleotide sequence ID" value="XM_024505172.2"/>
</dbReference>
<dbReference type="InterPro" id="IPR051681">
    <property type="entry name" value="Ser/Thr_Kinases-Pseudokinases"/>
</dbReference>
<keyword evidence="4" id="KW-1185">Reference proteome</keyword>
<dbReference type="InterPro" id="IPR011009">
    <property type="entry name" value="Kinase-like_dom_sf"/>
</dbReference>
<dbReference type="PROSITE" id="PS51752">
    <property type="entry name" value="JACALIN_LECTIN"/>
    <property type="match status" value="1"/>
</dbReference>
<dbReference type="GO" id="GO:0005524">
    <property type="term" value="F:ATP binding"/>
    <property type="evidence" value="ECO:0007669"/>
    <property type="project" value="InterPro"/>
</dbReference>
<dbReference type="EnsemblPlants" id="Pp3c22_19230V3.7">
    <property type="protein sequence ID" value="Pp3c22_19230V3.7"/>
    <property type="gene ID" value="Pp3c22_19230"/>
</dbReference>
<dbReference type="InterPro" id="IPR036404">
    <property type="entry name" value="Jacalin-like_lectin_dom_sf"/>
</dbReference>
<dbReference type="InterPro" id="IPR000719">
    <property type="entry name" value="Prot_kinase_dom"/>
</dbReference>
<dbReference type="InterPro" id="IPR001229">
    <property type="entry name" value="Jacalin-like_lectin_dom"/>
</dbReference>
<organism evidence="3 4">
    <name type="scientific">Physcomitrium patens</name>
    <name type="common">Spreading-leaved earth moss</name>
    <name type="synonym">Physcomitrella patens</name>
    <dbReference type="NCBI Taxonomy" id="3218"/>
    <lineage>
        <taxon>Eukaryota</taxon>
        <taxon>Viridiplantae</taxon>
        <taxon>Streptophyta</taxon>
        <taxon>Embryophyta</taxon>
        <taxon>Bryophyta</taxon>
        <taxon>Bryophytina</taxon>
        <taxon>Bryopsida</taxon>
        <taxon>Funariidae</taxon>
        <taxon>Funariales</taxon>
        <taxon>Funariaceae</taxon>
        <taxon>Physcomitrium</taxon>
    </lineage>
</organism>
<protein>
    <recommendedName>
        <fullName evidence="5">Protein kinase domain-containing protein</fullName>
    </recommendedName>
</protein>
<dbReference type="InParanoid" id="A0A7I4CKN9"/>
<accession>A0A7I4CKN9</accession>
<dbReference type="Gene3D" id="1.10.510.10">
    <property type="entry name" value="Transferase(Phosphotransferase) domain 1"/>
    <property type="match status" value="1"/>
</dbReference>
<dbReference type="FunCoup" id="A0A7I4CKN9">
    <property type="interactions" value="220"/>
</dbReference>
<dbReference type="PROSITE" id="PS50011">
    <property type="entry name" value="PROTEIN_KINASE_DOM"/>
    <property type="match status" value="1"/>
</dbReference>
<dbReference type="Gramene" id="Pp3c22_19230V3.7">
    <property type="protein sequence ID" value="Pp3c22_19230V3.7"/>
    <property type="gene ID" value="Pp3c22_19230"/>
</dbReference>
<dbReference type="SMART" id="SM00915">
    <property type="entry name" value="Jacalin"/>
    <property type="match status" value="1"/>
</dbReference>
<dbReference type="SMART" id="SM00220">
    <property type="entry name" value="S_TKc"/>
    <property type="match status" value="1"/>
</dbReference>
<evidence type="ECO:0000313" key="3">
    <source>
        <dbReference type="EnsemblPlants" id="Pp3c22_19230V3.7"/>
    </source>
</evidence>
<dbReference type="Gene3D" id="2.100.10.30">
    <property type="entry name" value="Jacalin-like lectin domain"/>
    <property type="match status" value="1"/>
</dbReference>
<evidence type="ECO:0000259" key="2">
    <source>
        <dbReference type="PROSITE" id="PS51752"/>
    </source>
</evidence>
<dbReference type="InterPro" id="IPR001245">
    <property type="entry name" value="Ser-Thr/Tyr_kinase_cat_dom"/>
</dbReference>